<accession>A0AA39MTB1</accession>
<evidence type="ECO:0000313" key="3">
    <source>
        <dbReference type="Proteomes" id="UP001175226"/>
    </source>
</evidence>
<comment type="caution">
    <text evidence="2">The sequence shown here is derived from an EMBL/GenBank/DDBJ whole genome shotgun (WGS) entry which is preliminary data.</text>
</comment>
<keyword evidence="3" id="KW-1185">Reference proteome</keyword>
<evidence type="ECO:0000256" key="1">
    <source>
        <dbReference type="SAM" id="MobiDB-lite"/>
    </source>
</evidence>
<proteinExistence type="predicted"/>
<evidence type="ECO:0000313" key="2">
    <source>
        <dbReference type="EMBL" id="KAK0445264.1"/>
    </source>
</evidence>
<dbReference type="Proteomes" id="UP001175226">
    <property type="component" value="Unassembled WGS sequence"/>
</dbReference>
<name>A0AA39MTB1_9AGAR</name>
<feature type="region of interest" description="Disordered" evidence="1">
    <location>
        <begin position="168"/>
        <end position="204"/>
    </location>
</feature>
<sequence>MFAKQRNFAGLRTCFPNIRRVYLRLTFRNSVPVKDMWRKVKQVGLTELCYHMDSSPSLTTVRATWSIVLQYDDRYLSHLTSYWNAYQWNEQNLHYCFHLMLPNSYSFKRTLTPIPSTEHMLLQRMLVQNHAMLYRYEQHASTTITASTGACARRYRFRLQTLCDPSPLRNSGTGKVRSIKRGAIDQSLDQPSMKSVSRKREGTQGGRDMWSLWDINIDRGVMSCAVTSMML</sequence>
<gene>
    <name evidence="2" type="ORF">EV421DRAFT_2018446</name>
</gene>
<protein>
    <submittedName>
        <fullName evidence="2">Uncharacterized protein</fullName>
    </submittedName>
</protein>
<dbReference type="AlphaFoldDB" id="A0AA39MTB1"/>
<organism evidence="2 3">
    <name type="scientific">Armillaria borealis</name>
    <dbReference type="NCBI Taxonomy" id="47425"/>
    <lineage>
        <taxon>Eukaryota</taxon>
        <taxon>Fungi</taxon>
        <taxon>Dikarya</taxon>
        <taxon>Basidiomycota</taxon>
        <taxon>Agaricomycotina</taxon>
        <taxon>Agaricomycetes</taxon>
        <taxon>Agaricomycetidae</taxon>
        <taxon>Agaricales</taxon>
        <taxon>Marasmiineae</taxon>
        <taxon>Physalacriaceae</taxon>
        <taxon>Armillaria</taxon>
    </lineage>
</organism>
<dbReference type="EMBL" id="JAUEPT010000017">
    <property type="protein sequence ID" value="KAK0445264.1"/>
    <property type="molecule type" value="Genomic_DNA"/>
</dbReference>
<reference evidence="2" key="1">
    <citation type="submission" date="2023-06" db="EMBL/GenBank/DDBJ databases">
        <authorList>
            <consortium name="Lawrence Berkeley National Laboratory"/>
            <person name="Ahrendt S."/>
            <person name="Sahu N."/>
            <person name="Indic B."/>
            <person name="Wong-Bajracharya J."/>
            <person name="Merenyi Z."/>
            <person name="Ke H.-M."/>
            <person name="Monk M."/>
            <person name="Kocsube S."/>
            <person name="Drula E."/>
            <person name="Lipzen A."/>
            <person name="Balint B."/>
            <person name="Henrissat B."/>
            <person name="Andreopoulos B."/>
            <person name="Martin F.M."/>
            <person name="Harder C.B."/>
            <person name="Rigling D."/>
            <person name="Ford K.L."/>
            <person name="Foster G.D."/>
            <person name="Pangilinan J."/>
            <person name="Papanicolaou A."/>
            <person name="Barry K."/>
            <person name="LaButti K."/>
            <person name="Viragh M."/>
            <person name="Koriabine M."/>
            <person name="Yan M."/>
            <person name="Riley R."/>
            <person name="Champramary S."/>
            <person name="Plett K.L."/>
            <person name="Tsai I.J."/>
            <person name="Slot J."/>
            <person name="Sipos G."/>
            <person name="Plett J."/>
            <person name="Nagy L.G."/>
            <person name="Grigoriev I.V."/>
        </authorList>
    </citation>
    <scope>NUCLEOTIDE SEQUENCE</scope>
    <source>
        <strain evidence="2">FPL87.14</strain>
    </source>
</reference>